<dbReference type="STRING" id="61621.ENSRBIP00000037825"/>
<dbReference type="Ensembl" id="ENSRBIT00000061840.1">
    <property type="protein sequence ID" value="ENSRBIP00000037825.1"/>
    <property type="gene ID" value="ENSRBIG00000042483.1"/>
</dbReference>
<dbReference type="Proteomes" id="UP000233180">
    <property type="component" value="Unassembled WGS sequence"/>
</dbReference>
<feature type="transmembrane region" description="Helical" evidence="14">
    <location>
        <begin position="102"/>
        <end position="123"/>
    </location>
</feature>
<keyword evidence="5 14" id="KW-0813">Transport</keyword>
<keyword evidence="8" id="KW-0809">Transit peptide</keyword>
<keyword evidence="17" id="KW-1185">Reference proteome</keyword>
<feature type="region of interest" description="Disordered" evidence="15">
    <location>
        <begin position="67"/>
        <end position="97"/>
    </location>
</feature>
<dbReference type="FunFam" id="3.10.450.320:FF:000001">
    <property type="entry name" value="Mitochondrial import inner membrane translocase subunit Tim21"/>
    <property type="match status" value="1"/>
</dbReference>
<evidence type="ECO:0000256" key="4">
    <source>
        <dbReference type="ARBA" id="ARBA00020726"/>
    </source>
</evidence>
<dbReference type="OMA" id="HVSHTEY"/>
<dbReference type="GO" id="GO:0032981">
    <property type="term" value="P:mitochondrial respiratory chain complex I assembly"/>
    <property type="evidence" value="ECO:0007669"/>
    <property type="project" value="Ensembl"/>
</dbReference>
<dbReference type="PANTHER" id="PTHR13032">
    <property type="entry name" value="MITOCHONDRIAL IMPORT INNER MEMBRANE TRANSLOCASE SUBUNIT TIM21"/>
    <property type="match status" value="1"/>
</dbReference>
<protein>
    <recommendedName>
        <fullName evidence="4 14">Mitochondrial import inner membrane translocase subunit Tim21</fullName>
    </recommendedName>
</protein>
<keyword evidence="7 14" id="KW-0653">Protein transport</keyword>
<organism evidence="16 17">
    <name type="scientific">Rhinopithecus bieti</name>
    <name type="common">Black snub-nosed monkey</name>
    <name type="synonym">Pygathrix bieti</name>
    <dbReference type="NCBI Taxonomy" id="61621"/>
    <lineage>
        <taxon>Eukaryota</taxon>
        <taxon>Metazoa</taxon>
        <taxon>Chordata</taxon>
        <taxon>Craniata</taxon>
        <taxon>Vertebrata</taxon>
        <taxon>Euteleostomi</taxon>
        <taxon>Mammalia</taxon>
        <taxon>Eutheria</taxon>
        <taxon>Euarchontoglires</taxon>
        <taxon>Primates</taxon>
        <taxon>Haplorrhini</taxon>
        <taxon>Catarrhini</taxon>
        <taxon>Cercopithecidae</taxon>
        <taxon>Colobinae</taxon>
        <taxon>Rhinopithecus</taxon>
    </lineage>
</organism>
<evidence type="ECO:0000313" key="16">
    <source>
        <dbReference type="Ensembl" id="ENSRBIP00000037825.1"/>
    </source>
</evidence>
<evidence type="ECO:0000313" key="17">
    <source>
        <dbReference type="Proteomes" id="UP000233180"/>
    </source>
</evidence>
<evidence type="ECO:0000256" key="6">
    <source>
        <dbReference type="ARBA" id="ARBA00022692"/>
    </source>
</evidence>
<evidence type="ECO:0000256" key="14">
    <source>
        <dbReference type="RuleBase" id="RU367142"/>
    </source>
</evidence>
<keyword evidence="14" id="KW-0999">Mitochondrion inner membrane</keyword>
<evidence type="ECO:0000256" key="11">
    <source>
        <dbReference type="ARBA" id="ARBA00023128"/>
    </source>
</evidence>
<reference evidence="16" key="3">
    <citation type="submission" date="2025-09" db="UniProtKB">
        <authorList>
            <consortium name="Ensembl"/>
        </authorList>
    </citation>
    <scope>IDENTIFICATION</scope>
</reference>
<name>A0A2K6MPV7_RHIBE</name>
<evidence type="ECO:0000256" key="13">
    <source>
        <dbReference type="ARBA" id="ARBA00047099"/>
    </source>
</evidence>
<reference evidence="16 17" key="1">
    <citation type="submission" date="2016-06" db="EMBL/GenBank/DDBJ databases">
        <title>Genome of Rhinopithecus bieti.</title>
        <authorList>
            <person name="Wu"/>
            <person name="C.-I. and Zhang"/>
            <person name="Y."/>
        </authorList>
    </citation>
    <scope>NUCLEOTIDE SEQUENCE</scope>
</reference>
<proteinExistence type="inferred from homology"/>
<evidence type="ECO:0000256" key="3">
    <source>
        <dbReference type="ARBA" id="ARBA00010867"/>
    </source>
</evidence>
<evidence type="ECO:0000256" key="8">
    <source>
        <dbReference type="ARBA" id="ARBA00022946"/>
    </source>
</evidence>
<evidence type="ECO:0000256" key="12">
    <source>
        <dbReference type="ARBA" id="ARBA00023136"/>
    </source>
</evidence>
<dbReference type="InterPro" id="IPR013261">
    <property type="entry name" value="Tim21"/>
</dbReference>
<dbReference type="InterPro" id="IPR038552">
    <property type="entry name" value="Tim21_IMS_sf"/>
</dbReference>
<dbReference type="AlphaFoldDB" id="A0A2K6MPV7"/>
<accession>A0A2K6MPV7</accession>
<dbReference type="GeneTree" id="ENSGT00390000011552"/>
<gene>
    <name evidence="16" type="primary">TIMM21</name>
</gene>
<dbReference type="GO" id="GO:0005744">
    <property type="term" value="C:TIM23 mitochondrial import inner membrane translocase complex"/>
    <property type="evidence" value="ECO:0007669"/>
    <property type="project" value="UniProtKB-UniRule"/>
</dbReference>
<evidence type="ECO:0000256" key="2">
    <source>
        <dbReference type="ARBA" id="ARBA00004304"/>
    </source>
</evidence>
<keyword evidence="9 14" id="KW-1133">Transmembrane helix</keyword>
<dbReference type="Gene3D" id="3.10.450.320">
    <property type="entry name" value="Mitochondrial import inner membrane translocase subunit Tim21"/>
    <property type="match status" value="1"/>
</dbReference>
<dbReference type="GO" id="GO:0033617">
    <property type="term" value="P:mitochondrial respiratory chain complex IV assembly"/>
    <property type="evidence" value="ECO:0007669"/>
    <property type="project" value="Ensembl"/>
</dbReference>
<comment type="similarity">
    <text evidence="3 14">Belongs to the TIM21 family.</text>
</comment>
<evidence type="ECO:0000256" key="9">
    <source>
        <dbReference type="ARBA" id="ARBA00022989"/>
    </source>
</evidence>
<comment type="subunit">
    <text evidence="13">Component of the TIM23 complex. Component of the MITRAC (mitochondrial translation regulation assembly intermediate of cytochrome c oxidase complex) complex, the core components of this complex being COA3/MITRAC12 and COX14. Interacts with COA3 and MT-CO1/COX1.</text>
</comment>
<evidence type="ECO:0000256" key="15">
    <source>
        <dbReference type="SAM" id="MobiDB-lite"/>
    </source>
</evidence>
<evidence type="ECO:0000256" key="1">
    <source>
        <dbReference type="ARBA" id="ARBA00003031"/>
    </source>
</evidence>
<sequence>MICTFLRAIQYTEKLHRSSAKRLLLPHIVLNKACLKTEPSLRWGLQYQKKTVRPRCILGVTQKTIWTQGPSPRKAKEDSSKQVSVHRSQRGEPPSQHHKRDFTYLIVVLFGIGITGGLFYTIFKELFSSSSPSKIYGRALEKCRSHPEVIAVFGEPVKGYGEVTRRGRRQHVSFTEYVKDELKHTRVKFYIEGSEPGKRGTVYAEVKENRASGEYDFRYIFVEIESYPRRTIIIEDNRSQDD</sequence>
<evidence type="ECO:0000256" key="10">
    <source>
        <dbReference type="ARBA" id="ARBA00023010"/>
    </source>
</evidence>
<comment type="function">
    <text evidence="14">Essential component of the TIM23 complex, a complex that mediates the translocation of transit peptide-containing proteins across the mitochondrial inner membrane.</text>
</comment>
<keyword evidence="12 14" id="KW-0472">Membrane</keyword>
<evidence type="ECO:0000256" key="5">
    <source>
        <dbReference type="ARBA" id="ARBA00022448"/>
    </source>
</evidence>
<dbReference type="GO" id="GO:0030150">
    <property type="term" value="P:protein import into mitochondrial matrix"/>
    <property type="evidence" value="ECO:0007669"/>
    <property type="project" value="UniProtKB-UniRule"/>
</dbReference>
<evidence type="ECO:0000256" key="7">
    <source>
        <dbReference type="ARBA" id="ARBA00022927"/>
    </source>
</evidence>
<keyword evidence="10 14" id="KW-0811">Translocation</keyword>
<dbReference type="PANTHER" id="PTHR13032:SF6">
    <property type="entry name" value="MITOCHONDRIAL IMPORT INNER MEMBRANE TRANSLOCASE SUBUNIT TIM21"/>
    <property type="match status" value="1"/>
</dbReference>
<keyword evidence="6 14" id="KW-0812">Transmembrane</keyword>
<keyword evidence="11 14" id="KW-0496">Mitochondrion</keyword>
<comment type="subcellular location">
    <subcellularLocation>
        <location evidence="14">Mitochondrion inner membrane</location>
        <topology evidence="14">Single-pass membrane protein</topology>
    </subcellularLocation>
    <subcellularLocation>
        <location evidence="2">Mitochondrion membrane</location>
        <topology evidence="2">Single-pass membrane protein</topology>
    </subcellularLocation>
</comment>
<dbReference type="Pfam" id="PF08294">
    <property type="entry name" value="TIM21"/>
    <property type="match status" value="1"/>
</dbReference>
<reference evidence="16" key="2">
    <citation type="submission" date="2025-08" db="UniProtKB">
        <authorList>
            <consortium name="Ensembl"/>
        </authorList>
    </citation>
    <scope>IDENTIFICATION</scope>
</reference>
<comment type="function">
    <text evidence="1">Participates in the translocation of transit peptide-containing proteins across the mitochondrial inner membrane. Also required for assembly of mitochondrial respiratory chain complex I and complex IV as component of the MITRAC (mitochondrial translation regulation assembly intermediate of cytochrome c oxidase complex) complex. Probably shuttles between the presequence translocase and respiratory-chain assembly intermediates in a process that promotes incorporation of early nuclear-encoded subunits into these complexes.</text>
</comment>